<dbReference type="PANTHER" id="PTHR13149:SF0">
    <property type="entry name" value="VACUOLAR PROTEIN-SORTING-ASSOCIATED PROTEIN 25"/>
    <property type="match status" value="1"/>
</dbReference>
<organism evidence="8 9">
    <name type="scientific">Vespula maculifrons</name>
    <name type="common">Eastern yellow jacket</name>
    <name type="synonym">Wasp</name>
    <dbReference type="NCBI Taxonomy" id="7453"/>
    <lineage>
        <taxon>Eukaryota</taxon>
        <taxon>Metazoa</taxon>
        <taxon>Ecdysozoa</taxon>
        <taxon>Arthropoda</taxon>
        <taxon>Hexapoda</taxon>
        <taxon>Insecta</taxon>
        <taxon>Pterygota</taxon>
        <taxon>Neoptera</taxon>
        <taxon>Endopterygota</taxon>
        <taxon>Hymenoptera</taxon>
        <taxon>Apocrita</taxon>
        <taxon>Aculeata</taxon>
        <taxon>Vespoidea</taxon>
        <taxon>Vespidae</taxon>
        <taxon>Vespinae</taxon>
        <taxon>Vespula</taxon>
    </lineage>
</organism>
<evidence type="ECO:0000256" key="3">
    <source>
        <dbReference type="ARBA" id="ARBA00017934"/>
    </source>
</evidence>
<dbReference type="InterPro" id="IPR008570">
    <property type="entry name" value="ESCRT-II_cplx_Vps25-sub"/>
</dbReference>
<evidence type="ECO:0000256" key="4">
    <source>
        <dbReference type="ARBA" id="ARBA00022448"/>
    </source>
</evidence>
<dbReference type="GO" id="GO:0016236">
    <property type="term" value="P:macroautophagy"/>
    <property type="evidence" value="ECO:0007669"/>
    <property type="project" value="UniProtKB-ARBA"/>
</dbReference>
<keyword evidence="4" id="KW-0813">Transport</keyword>
<keyword evidence="6" id="KW-0653">Protein transport</keyword>
<dbReference type="InterPro" id="IPR014041">
    <property type="entry name" value="ESCRT-II_cplx_Vps25-sub_N"/>
</dbReference>
<dbReference type="Gene3D" id="1.10.10.10">
    <property type="entry name" value="Winged helix-like DNA-binding domain superfamily/Winged helix DNA-binding domain"/>
    <property type="match status" value="1"/>
</dbReference>
<evidence type="ECO:0000256" key="7">
    <source>
        <dbReference type="ARBA" id="ARBA00030094"/>
    </source>
</evidence>
<evidence type="ECO:0000256" key="1">
    <source>
        <dbReference type="ARBA" id="ARBA00004496"/>
    </source>
</evidence>
<dbReference type="SUPFAM" id="SSF46785">
    <property type="entry name" value="Winged helix' DNA-binding domain"/>
    <property type="match status" value="2"/>
</dbReference>
<protein>
    <recommendedName>
        <fullName evidence="3">Vacuolar protein-sorting-associated protein 25</fullName>
    </recommendedName>
    <alternativeName>
        <fullName evidence="7">ESCRT-II complex subunit VPS25</fullName>
    </alternativeName>
</protein>
<dbReference type="GO" id="GO:0015031">
    <property type="term" value="P:protein transport"/>
    <property type="evidence" value="ECO:0007669"/>
    <property type="project" value="UniProtKB-KW"/>
</dbReference>
<dbReference type="InterPro" id="IPR036388">
    <property type="entry name" value="WH-like_DNA-bd_sf"/>
</dbReference>
<proteinExistence type="inferred from homology"/>
<dbReference type="Pfam" id="PF05871">
    <property type="entry name" value="ESCRT-II"/>
    <property type="match status" value="1"/>
</dbReference>
<comment type="similarity">
    <text evidence="2">Belongs to the VPS25 family.</text>
</comment>
<gene>
    <name evidence="8" type="ORF">V1477_007512</name>
</gene>
<comment type="caution">
    <text evidence="8">The sequence shown here is derived from an EMBL/GenBank/DDBJ whole genome shotgun (WGS) entry which is preliminary data.</text>
</comment>
<evidence type="ECO:0000256" key="6">
    <source>
        <dbReference type="ARBA" id="ARBA00022927"/>
    </source>
</evidence>
<reference evidence="8 9" key="1">
    <citation type="journal article" date="2024" name="Ann. Entomol. Soc. Am.">
        <title>Genomic analyses of the southern and eastern yellowjacket wasps (Hymenoptera: Vespidae) reveal evolutionary signatures of social life.</title>
        <authorList>
            <person name="Catto M.A."/>
            <person name="Caine P.B."/>
            <person name="Orr S.E."/>
            <person name="Hunt B.G."/>
            <person name="Goodisman M.A.D."/>
        </authorList>
    </citation>
    <scope>NUCLEOTIDE SEQUENCE [LARGE SCALE GENOMIC DNA]</scope>
    <source>
        <strain evidence="8">232</strain>
        <tissue evidence="8">Head and thorax</tissue>
    </source>
</reference>
<dbReference type="EMBL" id="JAYRBN010000050">
    <property type="protein sequence ID" value="KAL2744970.1"/>
    <property type="molecule type" value="Genomic_DNA"/>
</dbReference>
<evidence type="ECO:0000313" key="9">
    <source>
        <dbReference type="Proteomes" id="UP001607303"/>
    </source>
</evidence>
<evidence type="ECO:0000256" key="5">
    <source>
        <dbReference type="ARBA" id="ARBA00022490"/>
    </source>
</evidence>
<dbReference type="Gene3D" id="1.10.10.570">
    <property type="entry name" value="Winged helix' DNA-binding domain. Chain C. Domain 1"/>
    <property type="match status" value="1"/>
</dbReference>
<dbReference type="InterPro" id="IPR036390">
    <property type="entry name" value="WH_DNA-bd_sf"/>
</dbReference>
<dbReference type="Proteomes" id="UP001607303">
    <property type="component" value="Unassembled WGS sequence"/>
</dbReference>
<evidence type="ECO:0000313" key="8">
    <source>
        <dbReference type="EMBL" id="KAL2744970.1"/>
    </source>
</evidence>
<evidence type="ECO:0000256" key="2">
    <source>
        <dbReference type="ARBA" id="ARBA00009674"/>
    </source>
</evidence>
<keyword evidence="5" id="KW-0963">Cytoplasm</keyword>
<keyword evidence="9" id="KW-1185">Reference proteome</keyword>
<dbReference type="GO" id="GO:0005737">
    <property type="term" value="C:cytoplasm"/>
    <property type="evidence" value="ECO:0007669"/>
    <property type="project" value="UniProtKB-SubCell"/>
</dbReference>
<name>A0ABD2CJN9_VESMC</name>
<dbReference type="PANTHER" id="PTHR13149">
    <property type="entry name" value="VACUOLAR PROTEIN SORTING-ASSOCIATED PROTEIN VPS25"/>
    <property type="match status" value="1"/>
</dbReference>
<sequence>MAEIEWPWQYSFPPFFTLQPHADTKAKQLAAWKSLVLEYYRITKQAIVDIREVHSSPLFNNSAINRKLPSEVVLIILEELSKTGNAMPLDKTKQRWLVYWHTLEEWGDIIYNWVQETGHVGSVCTFYELTQGEDIVDQEFYKLDTEVLIRSLRTLEYAKKAELIMFDDNQGKIHMQKDSMLSNYFSNNEKCLIIIFIILKLPIPYVFKKNKNYLKDINVNLQQPIYGNNKGDVFCG</sequence>
<dbReference type="FunFam" id="1.10.10.570:FF:000003">
    <property type="entry name" value="Vacuolar protein-sorting-associated protein 25"/>
    <property type="match status" value="1"/>
</dbReference>
<dbReference type="AlphaFoldDB" id="A0ABD2CJN9"/>
<accession>A0ABD2CJN9</accession>
<dbReference type="FunFam" id="1.10.10.10:FF:000141">
    <property type="entry name" value="vacuolar protein-sorting-associated protein 25"/>
    <property type="match status" value="1"/>
</dbReference>
<comment type="subcellular location">
    <subcellularLocation>
        <location evidence="1">Cytoplasm</location>
    </subcellularLocation>
</comment>